<dbReference type="InterPro" id="IPR018108">
    <property type="entry name" value="MCP_transmembrane"/>
</dbReference>
<keyword evidence="3 11" id="KW-0813">Transport</keyword>
<comment type="subcellular location">
    <subcellularLocation>
        <location evidence="1">Mitochondrion inner membrane</location>
        <topology evidence="1">Multi-pass membrane protein</topology>
    </subcellularLocation>
</comment>
<keyword evidence="7" id="KW-1133">Transmembrane helix</keyword>
<dbReference type="Pfam" id="PF00153">
    <property type="entry name" value="Mito_carr"/>
    <property type="match status" value="2"/>
</dbReference>
<dbReference type="InterPro" id="IPR023395">
    <property type="entry name" value="MCP_dom_sf"/>
</dbReference>
<evidence type="ECO:0000313" key="13">
    <source>
        <dbReference type="Proteomes" id="UP001162131"/>
    </source>
</evidence>
<keyword evidence="9 10" id="KW-0472">Membrane</keyword>
<dbReference type="Proteomes" id="UP001162131">
    <property type="component" value="Unassembled WGS sequence"/>
</dbReference>
<comment type="caution">
    <text evidence="12">The sequence shown here is derived from an EMBL/GenBank/DDBJ whole genome shotgun (WGS) entry which is preliminary data.</text>
</comment>
<evidence type="ECO:0000256" key="4">
    <source>
        <dbReference type="ARBA" id="ARBA00022692"/>
    </source>
</evidence>
<dbReference type="SUPFAM" id="SSF103506">
    <property type="entry name" value="Mitochondrial carrier"/>
    <property type="match status" value="1"/>
</dbReference>
<reference evidence="12" key="1">
    <citation type="submission" date="2021-09" db="EMBL/GenBank/DDBJ databases">
        <authorList>
            <consortium name="AG Swart"/>
            <person name="Singh M."/>
            <person name="Singh A."/>
            <person name="Seah K."/>
            <person name="Emmerich C."/>
        </authorList>
    </citation>
    <scope>NUCLEOTIDE SEQUENCE</scope>
    <source>
        <strain evidence="12">ATCC30299</strain>
    </source>
</reference>
<evidence type="ECO:0008006" key="14">
    <source>
        <dbReference type="Google" id="ProtNLM"/>
    </source>
</evidence>
<dbReference type="AlphaFoldDB" id="A0AAU9K4D7"/>
<dbReference type="PANTHER" id="PTHR46356:SF1">
    <property type="entry name" value="MITOCHONDRIAL 2-OXODICARBOXYLATE CARRIER"/>
    <property type="match status" value="1"/>
</dbReference>
<evidence type="ECO:0000256" key="8">
    <source>
        <dbReference type="ARBA" id="ARBA00023128"/>
    </source>
</evidence>
<gene>
    <name evidence="12" type="ORF">BSTOLATCC_MIC53831</name>
</gene>
<keyword evidence="13" id="KW-1185">Reference proteome</keyword>
<organism evidence="12 13">
    <name type="scientific">Blepharisma stoltei</name>
    <dbReference type="NCBI Taxonomy" id="1481888"/>
    <lineage>
        <taxon>Eukaryota</taxon>
        <taxon>Sar</taxon>
        <taxon>Alveolata</taxon>
        <taxon>Ciliophora</taxon>
        <taxon>Postciliodesmatophora</taxon>
        <taxon>Heterotrichea</taxon>
        <taxon>Heterotrichida</taxon>
        <taxon>Blepharismidae</taxon>
        <taxon>Blepharisma</taxon>
    </lineage>
</organism>
<comment type="similarity">
    <text evidence="2 11">Belongs to the mitochondrial carrier (TC 2.A.29) family.</text>
</comment>
<sequence>MDIFYASLIGISRTIAALPFEHPFEYIKTQVQANPHVDPYKFVINDIKSNGILKLYTGLIPNAIRNSFKQAYRFPMMVHFPRIFRTFIRNENAVQTLTGLSIAAIEGYIICPLERLKTWIMTSPKATIRQFFREKNLKHEAFRGIQPLLFKQTISWVTFLGCTSFFKEITKKYTHKEELLYSELLIIGAIVGVINTAAVMPLDFAKTQLQKYGEMEGKSTWGVLKKFIDNEKSNIGKIRIVCSGWQFRIVQYIIDACLTVSLLDRLDTHFKNRAKS</sequence>
<keyword evidence="4 10" id="KW-0812">Transmembrane</keyword>
<dbReference type="PANTHER" id="PTHR46356">
    <property type="entry name" value="MITOCHONDRIAL 2-OXODICARBOXYLATE CARRIER"/>
    <property type="match status" value="1"/>
</dbReference>
<evidence type="ECO:0000313" key="12">
    <source>
        <dbReference type="EMBL" id="CAG9331768.1"/>
    </source>
</evidence>
<evidence type="ECO:0000256" key="11">
    <source>
        <dbReference type="RuleBase" id="RU000488"/>
    </source>
</evidence>
<evidence type="ECO:0000256" key="9">
    <source>
        <dbReference type="ARBA" id="ARBA00023136"/>
    </source>
</evidence>
<dbReference type="EMBL" id="CAJZBQ010000053">
    <property type="protein sequence ID" value="CAG9331768.1"/>
    <property type="molecule type" value="Genomic_DNA"/>
</dbReference>
<keyword evidence="5" id="KW-0677">Repeat</keyword>
<evidence type="ECO:0000256" key="3">
    <source>
        <dbReference type="ARBA" id="ARBA00022448"/>
    </source>
</evidence>
<keyword evidence="6" id="KW-0999">Mitochondrion inner membrane</keyword>
<feature type="repeat" description="Solcar" evidence="10">
    <location>
        <begin position="1"/>
        <end position="83"/>
    </location>
</feature>
<dbReference type="PROSITE" id="PS50920">
    <property type="entry name" value="SOLCAR"/>
    <property type="match status" value="1"/>
</dbReference>
<keyword evidence="8" id="KW-0496">Mitochondrion</keyword>
<dbReference type="Gene3D" id="1.50.40.10">
    <property type="entry name" value="Mitochondrial carrier domain"/>
    <property type="match status" value="1"/>
</dbReference>
<evidence type="ECO:0000256" key="7">
    <source>
        <dbReference type="ARBA" id="ARBA00022989"/>
    </source>
</evidence>
<dbReference type="InterPro" id="IPR051752">
    <property type="entry name" value="Mito_2-oxodicarb_carrier"/>
</dbReference>
<evidence type="ECO:0000256" key="5">
    <source>
        <dbReference type="ARBA" id="ARBA00022737"/>
    </source>
</evidence>
<evidence type="ECO:0000256" key="1">
    <source>
        <dbReference type="ARBA" id="ARBA00004448"/>
    </source>
</evidence>
<name>A0AAU9K4D7_9CILI</name>
<accession>A0AAU9K4D7</accession>
<dbReference type="GO" id="GO:0005743">
    <property type="term" value="C:mitochondrial inner membrane"/>
    <property type="evidence" value="ECO:0007669"/>
    <property type="project" value="UniProtKB-SubCell"/>
</dbReference>
<protein>
    <recommendedName>
        <fullName evidence="14">Mitochondrial carrier protein</fullName>
    </recommendedName>
</protein>
<evidence type="ECO:0000256" key="6">
    <source>
        <dbReference type="ARBA" id="ARBA00022792"/>
    </source>
</evidence>
<evidence type="ECO:0000256" key="10">
    <source>
        <dbReference type="PROSITE-ProRule" id="PRU00282"/>
    </source>
</evidence>
<evidence type="ECO:0000256" key="2">
    <source>
        <dbReference type="ARBA" id="ARBA00006375"/>
    </source>
</evidence>
<proteinExistence type="inferred from homology"/>